<protein>
    <recommendedName>
        <fullName evidence="2">histidine kinase</fullName>
        <ecNumber evidence="2">2.7.13.3</ecNumber>
    </recommendedName>
</protein>
<dbReference type="RefSeq" id="WP_231819445.1">
    <property type="nucleotide sequence ID" value="NZ_CP082781.1"/>
</dbReference>
<name>A0ABY3RRV2_9MICO</name>
<dbReference type="Proteomes" id="UP001199642">
    <property type="component" value="Chromosome"/>
</dbReference>
<evidence type="ECO:0000256" key="3">
    <source>
        <dbReference type="ARBA" id="ARBA00022553"/>
    </source>
</evidence>
<evidence type="ECO:0000256" key="6">
    <source>
        <dbReference type="ARBA" id="ARBA00022777"/>
    </source>
</evidence>
<dbReference type="CDD" id="cd16917">
    <property type="entry name" value="HATPase_UhpB-NarQ-NarX-like"/>
    <property type="match status" value="1"/>
</dbReference>
<evidence type="ECO:0000256" key="7">
    <source>
        <dbReference type="ARBA" id="ARBA00022840"/>
    </source>
</evidence>
<dbReference type="EMBL" id="CP082781">
    <property type="protein sequence ID" value="UGS25621.1"/>
    <property type="molecule type" value="Genomic_DNA"/>
</dbReference>
<dbReference type="Gene3D" id="1.20.5.1930">
    <property type="match status" value="1"/>
</dbReference>
<dbReference type="GO" id="GO:0016301">
    <property type="term" value="F:kinase activity"/>
    <property type="evidence" value="ECO:0007669"/>
    <property type="project" value="UniProtKB-KW"/>
</dbReference>
<proteinExistence type="predicted"/>
<accession>A0ABY3RRV2</accession>
<feature type="transmembrane region" description="Helical" evidence="10">
    <location>
        <begin position="171"/>
        <end position="190"/>
    </location>
</feature>
<keyword evidence="10" id="KW-0472">Membrane</keyword>
<evidence type="ECO:0000256" key="4">
    <source>
        <dbReference type="ARBA" id="ARBA00022679"/>
    </source>
</evidence>
<dbReference type="PANTHER" id="PTHR24421">
    <property type="entry name" value="NITRATE/NITRITE SENSOR PROTEIN NARX-RELATED"/>
    <property type="match status" value="1"/>
</dbReference>
<keyword evidence="13" id="KW-1185">Reference proteome</keyword>
<feature type="transmembrane region" description="Helical" evidence="10">
    <location>
        <begin position="44"/>
        <end position="63"/>
    </location>
</feature>
<evidence type="ECO:0000259" key="11">
    <source>
        <dbReference type="Pfam" id="PF07730"/>
    </source>
</evidence>
<keyword evidence="5" id="KW-0547">Nucleotide-binding</keyword>
<evidence type="ECO:0000313" key="12">
    <source>
        <dbReference type="EMBL" id="UGS25621.1"/>
    </source>
</evidence>
<keyword evidence="6 12" id="KW-0418">Kinase</keyword>
<reference evidence="12 13" key="1">
    <citation type="submission" date="2023-01" db="EMBL/GenBank/DDBJ databases">
        <title>Characterization of estradiol degrading bacteria Microbacterium sp. MZT7 and reveal degrading genes through genome analysis.</title>
        <authorList>
            <person name="Hao P."/>
            <person name="Gao Y."/>
        </authorList>
    </citation>
    <scope>NUCLEOTIDE SEQUENCE [LARGE SCALE GENOMIC DNA]</scope>
    <source>
        <strain evidence="12 13">MZT7</strain>
    </source>
</reference>
<gene>
    <name evidence="12" type="ORF">K8F61_13185</name>
</gene>
<feature type="region of interest" description="Disordered" evidence="9">
    <location>
        <begin position="1"/>
        <end position="20"/>
    </location>
</feature>
<evidence type="ECO:0000256" key="1">
    <source>
        <dbReference type="ARBA" id="ARBA00000085"/>
    </source>
</evidence>
<evidence type="ECO:0000256" key="5">
    <source>
        <dbReference type="ARBA" id="ARBA00022741"/>
    </source>
</evidence>
<keyword evidence="3" id="KW-0597">Phosphoprotein</keyword>
<dbReference type="InterPro" id="IPR050482">
    <property type="entry name" value="Sensor_HK_TwoCompSys"/>
</dbReference>
<evidence type="ECO:0000313" key="13">
    <source>
        <dbReference type="Proteomes" id="UP001199642"/>
    </source>
</evidence>
<keyword evidence="10" id="KW-1133">Transmembrane helix</keyword>
<feature type="transmembrane region" description="Helical" evidence="10">
    <location>
        <begin position="98"/>
        <end position="122"/>
    </location>
</feature>
<evidence type="ECO:0000256" key="10">
    <source>
        <dbReference type="SAM" id="Phobius"/>
    </source>
</evidence>
<dbReference type="InterPro" id="IPR036890">
    <property type="entry name" value="HATPase_C_sf"/>
</dbReference>
<keyword evidence="4" id="KW-0808">Transferase</keyword>
<keyword evidence="10" id="KW-0812">Transmembrane</keyword>
<evidence type="ECO:0000256" key="2">
    <source>
        <dbReference type="ARBA" id="ARBA00012438"/>
    </source>
</evidence>
<dbReference type="PANTHER" id="PTHR24421:SF10">
    <property type="entry name" value="NITRATE_NITRITE SENSOR PROTEIN NARQ"/>
    <property type="match status" value="1"/>
</dbReference>
<sequence length="417" mass="43408">MQQDDGERVGERIRDIGRPPQPVPGLDRVLPGVARLLPRAAWDALGLAIISVVAALIGLSGMWDVFRIPATPVDPWWSLVFALPGCVLVSLRERIPLTALLGATALFAADLVTAGGLGSLLVLLDVLWHAVHRSSARVRRGIAIGIGVATAVVFVGTLVRVGDLGGTGVRVAVLLALAMGTVLGTDYWWAVAVGRAEELAELESRRAADDARETIRDEREVMARELHDVVAGHVSAIAIRTEAALSTPPDEERDRAALRAVRDASLDAHEALRSMISVLRDTGGALSAPPRLADIPALVRAGEESGLRIRHTDALTGAVAEPVGQAATGVVREALTNCVRHAAGAAVEVLLAGDAERITVRVESRGGTGGTGPALAGSGTGLATIATRIRALGGDFSAGPVADGWSVRATLPRKEPV</sequence>
<organism evidence="12 13">
    <name type="scientific">Microbacterium resistens</name>
    <dbReference type="NCBI Taxonomy" id="156977"/>
    <lineage>
        <taxon>Bacteria</taxon>
        <taxon>Bacillati</taxon>
        <taxon>Actinomycetota</taxon>
        <taxon>Actinomycetes</taxon>
        <taxon>Micrococcales</taxon>
        <taxon>Microbacteriaceae</taxon>
        <taxon>Microbacterium</taxon>
    </lineage>
</organism>
<comment type="catalytic activity">
    <reaction evidence="1">
        <text>ATP + protein L-histidine = ADP + protein N-phospho-L-histidine.</text>
        <dbReference type="EC" id="2.7.13.3"/>
    </reaction>
</comment>
<dbReference type="SUPFAM" id="SSF55874">
    <property type="entry name" value="ATPase domain of HSP90 chaperone/DNA topoisomerase II/histidine kinase"/>
    <property type="match status" value="1"/>
</dbReference>
<feature type="compositionally biased region" description="Basic and acidic residues" evidence="9">
    <location>
        <begin position="1"/>
        <end position="17"/>
    </location>
</feature>
<evidence type="ECO:0000256" key="8">
    <source>
        <dbReference type="ARBA" id="ARBA00023012"/>
    </source>
</evidence>
<dbReference type="Gene3D" id="3.30.565.10">
    <property type="entry name" value="Histidine kinase-like ATPase, C-terminal domain"/>
    <property type="match status" value="1"/>
</dbReference>
<keyword evidence="7" id="KW-0067">ATP-binding</keyword>
<keyword evidence="8" id="KW-0902">Two-component regulatory system</keyword>
<feature type="transmembrane region" description="Helical" evidence="10">
    <location>
        <begin position="75"/>
        <end position="91"/>
    </location>
</feature>
<dbReference type="EC" id="2.7.13.3" evidence="2"/>
<dbReference type="Pfam" id="PF07730">
    <property type="entry name" value="HisKA_3"/>
    <property type="match status" value="1"/>
</dbReference>
<feature type="transmembrane region" description="Helical" evidence="10">
    <location>
        <begin position="142"/>
        <end position="159"/>
    </location>
</feature>
<feature type="domain" description="Signal transduction histidine kinase subgroup 3 dimerisation and phosphoacceptor" evidence="11">
    <location>
        <begin position="218"/>
        <end position="282"/>
    </location>
</feature>
<evidence type="ECO:0000256" key="9">
    <source>
        <dbReference type="SAM" id="MobiDB-lite"/>
    </source>
</evidence>
<dbReference type="InterPro" id="IPR011712">
    <property type="entry name" value="Sig_transdc_His_kin_sub3_dim/P"/>
</dbReference>